<dbReference type="InterPro" id="IPR009959">
    <property type="entry name" value="Cyclase_SnoaL-like"/>
</dbReference>
<proteinExistence type="predicted"/>
<dbReference type="EMBL" id="JANLCM010000001">
    <property type="protein sequence ID" value="MCS5716780.1"/>
    <property type="molecule type" value="Genomic_DNA"/>
</dbReference>
<dbReference type="Gene3D" id="3.10.450.50">
    <property type="match status" value="1"/>
</dbReference>
<protein>
    <submittedName>
        <fullName evidence="1">Ester cyclase</fullName>
    </submittedName>
</protein>
<comment type="caution">
    <text evidence="1">The sequence shown here is derived from an EMBL/GenBank/DDBJ whole genome shotgun (WGS) entry which is preliminary data.</text>
</comment>
<dbReference type="Proteomes" id="UP001165584">
    <property type="component" value="Unassembled WGS sequence"/>
</dbReference>
<dbReference type="SUPFAM" id="SSF54427">
    <property type="entry name" value="NTF2-like"/>
    <property type="match status" value="1"/>
</dbReference>
<accession>A0ABT2GKP5</accession>
<dbReference type="PANTHER" id="PTHR38436">
    <property type="entry name" value="POLYKETIDE CYCLASE SNOAL-LIKE DOMAIN"/>
    <property type="match status" value="1"/>
</dbReference>
<sequence length="156" mass="16007">MENTANTANTAPASDRAAATALVTNWVALWNGDLAIADAIISPDNRVHAAMFDGGDGSAVGGVSGMKGLVTQMRSLMSDLVFSVDVGPIVDGDHVVVRWVATGHYGGGIPGAGAPVGTEVTFHGSDILRVADGQVVEYWLNADTLDLMTQLQVGAS</sequence>
<dbReference type="Pfam" id="PF07366">
    <property type="entry name" value="SnoaL"/>
    <property type="match status" value="1"/>
</dbReference>
<dbReference type="PANTHER" id="PTHR38436:SF1">
    <property type="entry name" value="ESTER CYCLASE"/>
    <property type="match status" value="1"/>
</dbReference>
<evidence type="ECO:0000313" key="2">
    <source>
        <dbReference type="Proteomes" id="UP001165584"/>
    </source>
</evidence>
<keyword evidence="2" id="KW-1185">Reference proteome</keyword>
<name>A0ABT2GKP5_9MICO</name>
<reference evidence="1" key="1">
    <citation type="submission" date="2022-08" db="EMBL/GenBank/DDBJ databases">
        <authorList>
            <person name="Deng Y."/>
            <person name="Han X.-F."/>
            <person name="Zhang Y.-Q."/>
        </authorList>
    </citation>
    <scope>NUCLEOTIDE SEQUENCE</scope>
    <source>
        <strain evidence="1">CPCC 205763</strain>
    </source>
</reference>
<organism evidence="1 2">
    <name type="scientific">Herbiconiux aconitum</name>
    <dbReference type="NCBI Taxonomy" id="2970913"/>
    <lineage>
        <taxon>Bacteria</taxon>
        <taxon>Bacillati</taxon>
        <taxon>Actinomycetota</taxon>
        <taxon>Actinomycetes</taxon>
        <taxon>Micrococcales</taxon>
        <taxon>Microbacteriaceae</taxon>
        <taxon>Herbiconiux</taxon>
    </lineage>
</organism>
<dbReference type="RefSeq" id="WP_259504289.1">
    <property type="nucleotide sequence ID" value="NZ_JANLCM010000001.1"/>
</dbReference>
<dbReference type="InterPro" id="IPR032710">
    <property type="entry name" value="NTF2-like_dom_sf"/>
</dbReference>
<evidence type="ECO:0000313" key="1">
    <source>
        <dbReference type="EMBL" id="MCS5716780.1"/>
    </source>
</evidence>
<gene>
    <name evidence="1" type="ORF">N1027_01370</name>
</gene>